<dbReference type="Proteomes" id="UP000075880">
    <property type="component" value="Unassembled WGS sequence"/>
</dbReference>
<evidence type="ECO:0000313" key="2">
    <source>
        <dbReference type="Proteomes" id="UP000075880"/>
    </source>
</evidence>
<reference evidence="1" key="1">
    <citation type="submission" date="2024-04" db="UniProtKB">
        <authorList>
            <consortium name="EnsemblMetazoa"/>
        </authorList>
    </citation>
    <scope>IDENTIFICATION</scope>
    <source>
        <strain evidence="1">EBRO</strain>
    </source>
</reference>
<proteinExistence type="predicted"/>
<evidence type="ECO:0000313" key="1">
    <source>
        <dbReference type="EnsemblMetazoa" id="ENSAATROPP002304"/>
    </source>
</evidence>
<protein>
    <submittedName>
        <fullName evidence="1">Uncharacterized protein</fullName>
    </submittedName>
</protein>
<name>A0AAG5CUV8_ANOAO</name>
<dbReference type="AlphaFoldDB" id="A0AAG5CUV8"/>
<dbReference type="EnsemblMetazoa" id="ENSAATROPT002403">
    <property type="protein sequence ID" value="ENSAATROPP002304"/>
    <property type="gene ID" value="ENSAATROPG001893"/>
</dbReference>
<sequence>MYAHDATSDRFHGHDVMQVRPGVRTARGTLAVLFDRTHILCESSLLKINLPGPCQCTSKPCRSRRKHAIEHVHPEGNAHYEIGREAHPHQIPRFFLREQIGTQMHRAPELVLALPTAQSSDGKSTSGALGKFRSANPTQVRLQSSLDDRENALIVVSPVRSDTSIQPADRAVHRFLYAWSGGGRLHYVIQLHHNVRADGVLDFHAALRRQHALATIVRALELYALLGNFGQLQKGHHLETTGIGQQRPGPAHEAMQTARLFQHRRAGPHT</sequence>
<organism evidence="1 2">
    <name type="scientific">Anopheles atroparvus</name>
    <name type="common">European mosquito</name>
    <dbReference type="NCBI Taxonomy" id="41427"/>
    <lineage>
        <taxon>Eukaryota</taxon>
        <taxon>Metazoa</taxon>
        <taxon>Ecdysozoa</taxon>
        <taxon>Arthropoda</taxon>
        <taxon>Hexapoda</taxon>
        <taxon>Insecta</taxon>
        <taxon>Pterygota</taxon>
        <taxon>Neoptera</taxon>
        <taxon>Endopterygota</taxon>
        <taxon>Diptera</taxon>
        <taxon>Nematocera</taxon>
        <taxon>Culicoidea</taxon>
        <taxon>Culicidae</taxon>
        <taxon>Anophelinae</taxon>
        <taxon>Anopheles</taxon>
    </lineage>
</organism>
<keyword evidence="2" id="KW-1185">Reference proteome</keyword>
<accession>A0AAG5CUV8</accession>